<feature type="domain" description="Guanylate cyclase" evidence="3">
    <location>
        <begin position="249"/>
        <end position="373"/>
    </location>
</feature>
<dbReference type="SUPFAM" id="SSF55073">
    <property type="entry name" value="Nucleotide cyclase"/>
    <property type="match status" value="2"/>
</dbReference>
<sequence>MVSGGTTPNPLSRYVPRLLIEWLRDAPDTHHRIITGTCVFADLSGYTAMTERLAAQGTAGAEETGEILNDVFEALLSAAYDFGAGLVKWGGDAVLLLFHGEAHAVRATRAAWVMQNTIARVGKVSTSRGPMRVRMSVGIHTGDFHFMLVGRHFQDLVVAGPAMTATARMEAIADPGEVVLSDATAAFLEPDSTRLLPADCHLLITPPDAPLLPRHSALQADVDLGGLFDPVLRDHLMASRGDFEHRAVAAAFVAFGGTDDLLDAEGTSMMYAAIDDLVSHVQEIAAEHGVVLLTTDLAEDGGKFLLVSGVPNKPGDDAARVLATATSVVNIPTRLTLRAGVTYGRVFAGDFGAPFRGTYSLAGDVINLAARLAYSAEDRQVLTTADVLDHTDGSFMAHSRPPVTVKGKSDPVHPMSVTRRATVDVAAHAQLPLIGRDAELATLVAAEAGASEGHGVALDVVGVAGIGKSRLIAEYESVAAVPVVRVDGDLYAPTRPYASVRHLLRSALDVGKTADAGVVGEALTAAVSSVAPHLTPWLPLLAIAAGAAVPATAEVDALDSTTRAERLRRVTSELLGAVLTSPTALVFNDTHAMDDASVGLIRQLCSDVQDRPWSIVIARRPEARVESTFPNSRAVALDTLTIDDADALVVAASTIRIPAPRRAELSERSGGNPLFLRALAETVSAGRDPDVLPSEIEDVLSAHMDRLSPEERGWLRTASVLGTRVDPDLLTEITDEPFDPSGSPRLSEYIRPEPDGMLVFAHHLIQRTAYEALPFRRRRTLHARASYAIERRAGDNLDDAADVLAIHCLRGQRFDAAWQYARTAGRRARERYALSEAAASFEVALEAAGSIPGLPAREVAAVAEDLAELRFAMGQNEQTEHALALARRAARDDHRRSARICLLTSRQRHSEGRYPEALRWITRGRALLDPTNRDDLRLLAELAECASGIHQTRGSVQKLRTWAETATDEARRCGDTQLAASALSQLAIAKAQAGETWDPVDMAESTSWNLKVLGEITNRLGVAAYYAGDLATAEFRYAEAEVHARKAGQESKAAVYLANRAEVLVNLQRFEEALPLLDRVIDELRSTQSNVYLPFALALMAQATYGARGADAALPIFEAAHQHALEFNDSDVVTESASWIGRIGRDVSNLRA</sequence>
<dbReference type="GO" id="GO:0005524">
    <property type="term" value="F:ATP binding"/>
    <property type="evidence" value="ECO:0007669"/>
    <property type="project" value="UniProtKB-KW"/>
</dbReference>
<evidence type="ECO:0000313" key="5">
    <source>
        <dbReference type="Proteomes" id="UP000271573"/>
    </source>
</evidence>
<keyword evidence="5" id="KW-1185">Reference proteome</keyword>
<dbReference type="InterPro" id="IPR011990">
    <property type="entry name" value="TPR-like_helical_dom_sf"/>
</dbReference>
<dbReference type="SMART" id="SM00044">
    <property type="entry name" value="CYCc"/>
    <property type="match status" value="1"/>
</dbReference>
<name>A0A3G9J3E8_9ACTN</name>
<keyword evidence="2" id="KW-0067">ATP-binding</keyword>
<keyword evidence="1" id="KW-0547">Nucleotide-binding</keyword>
<dbReference type="Proteomes" id="UP000271573">
    <property type="component" value="Chromosome"/>
</dbReference>
<proteinExistence type="predicted"/>
<dbReference type="PROSITE" id="PS50125">
    <property type="entry name" value="GUANYLATE_CYCLASE_2"/>
    <property type="match status" value="2"/>
</dbReference>
<organism evidence="4 5">
    <name type="scientific">Nocardioides baekrokdamisoli</name>
    <dbReference type="NCBI Taxonomy" id="1804624"/>
    <lineage>
        <taxon>Bacteria</taxon>
        <taxon>Bacillati</taxon>
        <taxon>Actinomycetota</taxon>
        <taxon>Actinomycetes</taxon>
        <taxon>Propionibacteriales</taxon>
        <taxon>Nocardioidaceae</taxon>
        <taxon>Nocardioides</taxon>
    </lineage>
</organism>
<dbReference type="PANTHER" id="PTHR16305:SF28">
    <property type="entry name" value="GUANYLATE CYCLASE DOMAIN-CONTAINING PROTEIN"/>
    <property type="match status" value="1"/>
</dbReference>
<dbReference type="PANTHER" id="PTHR16305">
    <property type="entry name" value="TESTICULAR SOLUBLE ADENYLYL CYCLASE"/>
    <property type="match status" value="1"/>
</dbReference>
<gene>
    <name evidence="4" type="ORF">Back2_22410</name>
</gene>
<accession>A0A3G9J3E8</accession>
<dbReference type="Pfam" id="PF13191">
    <property type="entry name" value="AAA_16"/>
    <property type="match status" value="1"/>
</dbReference>
<reference evidence="4 5" key="1">
    <citation type="submission" date="2018-11" db="EMBL/GenBank/DDBJ databases">
        <title>Complete genome sequence of Nocardioides baekrokdamisoli strain KCTC 39748.</title>
        <authorList>
            <person name="Kang S.W."/>
            <person name="Lee K.C."/>
            <person name="Kim K.K."/>
            <person name="Kim J.S."/>
            <person name="Kim D.S."/>
            <person name="Ko S.H."/>
            <person name="Yang S.H."/>
            <person name="Shin Y.K."/>
            <person name="Lee J.S."/>
        </authorList>
    </citation>
    <scope>NUCLEOTIDE SEQUENCE [LARGE SCALE GENOMIC DNA]</scope>
    <source>
        <strain evidence="4 5">KCTC 39748</strain>
    </source>
</reference>
<dbReference type="GO" id="GO:0004016">
    <property type="term" value="F:adenylate cyclase activity"/>
    <property type="evidence" value="ECO:0007669"/>
    <property type="project" value="TreeGrafter"/>
</dbReference>
<dbReference type="InterPro" id="IPR041664">
    <property type="entry name" value="AAA_16"/>
</dbReference>
<dbReference type="SUPFAM" id="SSF48452">
    <property type="entry name" value="TPR-like"/>
    <property type="match status" value="1"/>
</dbReference>
<evidence type="ECO:0000256" key="1">
    <source>
        <dbReference type="ARBA" id="ARBA00022741"/>
    </source>
</evidence>
<dbReference type="Pfam" id="PF00211">
    <property type="entry name" value="Guanylate_cyc"/>
    <property type="match status" value="2"/>
</dbReference>
<protein>
    <recommendedName>
        <fullName evidence="3">Guanylate cyclase domain-containing protein</fullName>
    </recommendedName>
</protein>
<feature type="domain" description="Guanylate cyclase" evidence="3">
    <location>
        <begin position="37"/>
        <end position="170"/>
    </location>
</feature>
<dbReference type="Gene3D" id="3.30.70.1230">
    <property type="entry name" value="Nucleotide cyclase"/>
    <property type="match status" value="2"/>
</dbReference>
<dbReference type="InterPro" id="IPR001054">
    <property type="entry name" value="A/G_cyclase"/>
</dbReference>
<evidence type="ECO:0000256" key="2">
    <source>
        <dbReference type="ARBA" id="ARBA00022840"/>
    </source>
</evidence>
<dbReference type="RefSeq" id="WP_125569334.1">
    <property type="nucleotide sequence ID" value="NZ_AP019307.1"/>
</dbReference>
<dbReference type="CDD" id="cd07302">
    <property type="entry name" value="CHD"/>
    <property type="match status" value="2"/>
</dbReference>
<evidence type="ECO:0000259" key="3">
    <source>
        <dbReference type="PROSITE" id="PS50125"/>
    </source>
</evidence>
<dbReference type="Gene3D" id="1.25.40.10">
    <property type="entry name" value="Tetratricopeptide repeat domain"/>
    <property type="match status" value="1"/>
</dbReference>
<dbReference type="EMBL" id="AP019307">
    <property type="protein sequence ID" value="BBH17954.1"/>
    <property type="molecule type" value="Genomic_DNA"/>
</dbReference>
<dbReference type="AlphaFoldDB" id="A0A3G9J3E8"/>
<dbReference type="GO" id="GO:0005737">
    <property type="term" value="C:cytoplasm"/>
    <property type="evidence" value="ECO:0007669"/>
    <property type="project" value="TreeGrafter"/>
</dbReference>
<dbReference type="InterPro" id="IPR029787">
    <property type="entry name" value="Nucleotide_cyclase"/>
</dbReference>
<dbReference type="GO" id="GO:0035556">
    <property type="term" value="P:intracellular signal transduction"/>
    <property type="evidence" value="ECO:0007669"/>
    <property type="project" value="InterPro"/>
</dbReference>
<dbReference type="KEGG" id="nbe:Back2_22410"/>
<dbReference type="GO" id="GO:0009190">
    <property type="term" value="P:cyclic nucleotide biosynthetic process"/>
    <property type="evidence" value="ECO:0007669"/>
    <property type="project" value="InterPro"/>
</dbReference>
<dbReference type="OrthoDB" id="5476461at2"/>
<evidence type="ECO:0000313" key="4">
    <source>
        <dbReference type="EMBL" id="BBH17954.1"/>
    </source>
</evidence>